<dbReference type="Pfam" id="PF22768">
    <property type="entry name" value="SPP1_Dit"/>
    <property type="match status" value="1"/>
</dbReference>
<evidence type="ECO:0000313" key="3">
    <source>
        <dbReference type="EMBL" id="MDP5274357.1"/>
    </source>
</evidence>
<feature type="domain" description="Siphovirus-type tail component C-terminal" evidence="2">
    <location>
        <begin position="180"/>
        <end position="266"/>
    </location>
</feature>
<dbReference type="Gene3D" id="2.40.30.200">
    <property type="match status" value="1"/>
</dbReference>
<accession>A0ABT9IYC2</accession>
<reference evidence="3 4" key="1">
    <citation type="submission" date="2023-08" db="EMBL/GenBank/DDBJ databases">
        <authorList>
            <person name="Park J.-S."/>
        </authorList>
    </citation>
    <scope>NUCLEOTIDE SEQUENCE [LARGE SCALE GENOMIC DNA]</scope>
    <source>
        <strain evidence="3 4">2205SS18-9</strain>
    </source>
</reference>
<dbReference type="InterPro" id="IPR008841">
    <property type="entry name" value="Siphovirus-type_tail_N"/>
</dbReference>
<dbReference type="InterPro" id="IPR054738">
    <property type="entry name" value="Siphovirus-type_tail_C"/>
</dbReference>
<feature type="domain" description="Siphovirus-type tail component RIFT-related" evidence="1">
    <location>
        <begin position="27"/>
        <end position="127"/>
    </location>
</feature>
<dbReference type="EMBL" id="JAVAMP010000003">
    <property type="protein sequence ID" value="MDP5274357.1"/>
    <property type="molecule type" value="Genomic_DNA"/>
</dbReference>
<evidence type="ECO:0000259" key="2">
    <source>
        <dbReference type="Pfam" id="PF22768"/>
    </source>
</evidence>
<sequence>MRYYENGGGTIGGVPFKNLGLKLTKANIPLLPEIKSTEEEIPGLEGVIDLETKYGARLIELTFILVETDEVLYQVALQNIAKVMNIKIGLQPLVLDRAGGKRWMVKVNGNIPIEKLAQMGEFTVPFKAPFPFAESVTDTMEEIDLNDGYMLGMNYRLDMSPESYIFDVIDSNTFDVFHAGNHEVDPVIKISGTGSEITLTNDTTAQGLHWSGTLNGTLEIDCKKKRIKFNDQNAFYDFSGTYPKLIEGDNSITITGTSLNCEVSFIFRHTYLY</sequence>
<comment type="caution">
    <text evidence="3">The sequence shown here is derived from an EMBL/GenBank/DDBJ whole genome shotgun (WGS) entry which is preliminary data.</text>
</comment>
<dbReference type="Gene3D" id="2.60.120.860">
    <property type="match status" value="1"/>
</dbReference>
<gene>
    <name evidence="3" type="ORF">Q5Y73_09565</name>
</gene>
<protein>
    <submittedName>
        <fullName evidence="3">Phage tail family protein</fullName>
    </submittedName>
</protein>
<keyword evidence="4" id="KW-1185">Reference proteome</keyword>
<evidence type="ECO:0000313" key="4">
    <source>
        <dbReference type="Proteomes" id="UP001231941"/>
    </source>
</evidence>
<dbReference type="Proteomes" id="UP001231941">
    <property type="component" value="Unassembled WGS sequence"/>
</dbReference>
<dbReference type="RefSeq" id="WP_305991668.1">
    <property type="nucleotide sequence ID" value="NZ_JAVAMP010000003.1"/>
</dbReference>
<evidence type="ECO:0000259" key="1">
    <source>
        <dbReference type="Pfam" id="PF05709"/>
    </source>
</evidence>
<organism evidence="3 4">
    <name type="scientific">Chengkuizengella axinellae</name>
    <dbReference type="NCBI Taxonomy" id="3064388"/>
    <lineage>
        <taxon>Bacteria</taxon>
        <taxon>Bacillati</taxon>
        <taxon>Bacillota</taxon>
        <taxon>Bacilli</taxon>
        <taxon>Bacillales</taxon>
        <taxon>Paenibacillaceae</taxon>
        <taxon>Chengkuizengella</taxon>
    </lineage>
</organism>
<proteinExistence type="predicted"/>
<name>A0ABT9IYC2_9BACL</name>
<dbReference type="Pfam" id="PF05709">
    <property type="entry name" value="Sipho_tail"/>
    <property type="match status" value="1"/>
</dbReference>